<organism evidence="5 6">
    <name type="scientific">Solanum commersonii</name>
    <name type="common">Commerson's wild potato</name>
    <name type="synonym">Commerson's nightshade</name>
    <dbReference type="NCBI Taxonomy" id="4109"/>
    <lineage>
        <taxon>Eukaryota</taxon>
        <taxon>Viridiplantae</taxon>
        <taxon>Streptophyta</taxon>
        <taxon>Embryophyta</taxon>
        <taxon>Tracheophyta</taxon>
        <taxon>Spermatophyta</taxon>
        <taxon>Magnoliopsida</taxon>
        <taxon>eudicotyledons</taxon>
        <taxon>Gunneridae</taxon>
        <taxon>Pentapetalae</taxon>
        <taxon>asterids</taxon>
        <taxon>lamiids</taxon>
        <taxon>Solanales</taxon>
        <taxon>Solanaceae</taxon>
        <taxon>Solanoideae</taxon>
        <taxon>Solaneae</taxon>
        <taxon>Solanum</taxon>
    </lineage>
</organism>
<evidence type="ECO:0000256" key="3">
    <source>
        <dbReference type="ARBA" id="ARBA00038471"/>
    </source>
</evidence>
<dbReference type="Pfam" id="PF04043">
    <property type="entry name" value="PMEI"/>
    <property type="match status" value="2"/>
</dbReference>
<gene>
    <name evidence="5" type="ORF">H5410_063733</name>
</gene>
<protein>
    <recommendedName>
        <fullName evidence="4">Pectinesterase inhibitor domain-containing protein</fullName>
    </recommendedName>
</protein>
<evidence type="ECO:0000259" key="4">
    <source>
        <dbReference type="SMART" id="SM00856"/>
    </source>
</evidence>
<dbReference type="InterPro" id="IPR006501">
    <property type="entry name" value="Pectinesterase_inhib_dom"/>
</dbReference>
<comment type="similarity">
    <text evidence="3">Belongs to the PMEI family.</text>
</comment>
<dbReference type="InterPro" id="IPR052421">
    <property type="entry name" value="PCW_Enzyme_Inhibitor"/>
</dbReference>
<dbReference type="OrthoDB" id="1918674at2759"/>
<dbReference type="GO" id="GO:0004857">
    <property type="term" value="F:enzyme inhibitor activity"/>
    <property type="evidence" value="ECO:0007669"/>
    <property type="project" value="InterPro"/>
</dbReference>
<dbReference type="SMART" id="SM00856">
    <property type="entry name" value="PMEI"/>
    <property type="match status" value="1"/>
</dbReference>
<dbReference type="Gene3D" id="1.20.140.40">
    <property type="entry name" value="Invertase/pectin methylesterase inhibitor family protein"/>
    <property type="match status" value="3"/>
</dbReference>
<dbReference type="NCBIfam" id="TIGR01614">
    <property type="entry name" value="PME_inhib"/>
    <property type="match status" value="2"/>
</dbReference>
<dbReference type="CDD" id="cd15796">
    <property type="entry name" value="CIF_like"/>
    <property type="match status" value="1"/>
</dbReference>
<evidence type="ECO:0000313" key="6">
    <source>
        <dbReference type="Proteomes" id="UP000824120"/>
    </source>
</evidence>
<proteinExistence type="inferred from homology"/>
<keyword evidence="1" id="KW-0732">Signal</keyword>
<evidence type="ECO:0000313" key="5">
    <source>
        <dbReference type="EMBL" id="KAG5573967.1"/>
    </source>
</evidence>
<dbReference type="Proteomes" id="UP000824120">
    <property type="component" value="Chromosome 12"/>
</dbReference>
<dbReference type="PANTHER" id="PTHR36710">
    <property type="entry name" value="PECTINESTERASE INHIBITOR-LIKE"/>
    <property type="match status" value="1"/>
</dbReference>
<reference evidence="5 6" key="1">
    <citation type="submission" date="2020-09" db="EMBL/GenBank/DDBJ databases">
        <title>De no assembly of potato wild relative species, Solanum commersonii.</title>
        <authorList>
            <person name="Cho K."/>
        </authorList>
    </citation>
    <scope>NUCLEOTIDE SEQUENCE [LARGE SCALE GENOMIC DNA]</scope>
    <source>
        <strain evidence="5">LZ3.2</strain>
        <tissue evidence="5">Leaf</tissue>
    </source>
</reference>
<keyword evidence="6" id="KW-1185">Reference proteome</keyword>
<evidence type="ECO:0000256" key="1">
    <source>
        <dbReference type="ARBA" id="ARBA00022729"/>
    </source>
</evidence>
<accession>A0A9J5WF49</accession>
<comment type="caution">
    <text evidence="5">The sequence shown here is derived from an EMBL/GenBank/DDBJ whole genome shotgun (WGS) entry which is preliminary data.</text>
</comment>
<dbReference type="SUPFAM" id="SSF101148">
    <property type="entry name" value="Plant invertase/pectin methylesterase inhibitor"/>
    <property type="match status" value="3"/>
</dbReference>
<dbReference type="AlphaFoldDB" id="A0A9J5WF49"/>
<sequence length="334" mass="36708">MRNLFPMLMLITNLALNNDNNNNNNNNYNLIDATCRETPYYSLCLTTLQSDPRSNEVEGDDVITTLGLIMVDAVKSKSIEIMEKIKELEKSNPEWRGPLSQCYVAYNAVLRADVTVAIEALKKGVPKFAEDGMDDVVVEAQTYKRSETAGDITTLALIMVDAIKSKANQAANTISKLRHSNPPQAWKDPLKNCAFSYKVILTASMPEAIEALTKGDPKFAEDGMVGSSGDAQECEKYFKAITIKYSPLSKLNIDVHELSDVGRAIVILTVSIPEAIEALTKGDPKFAEDAMVGTSGDAQECEDNFKSKSPPLSKLNIDVHDLSDINRAIIRNLL</sequence>
<name>A0A9J5WF49_SOLCO</name>
<dbReference type="InterPro" id="IPR035513">
    <property type="entry name" value="Invertase/methylesterase_inhib"/>
</dbReference>
<feature type="domain" description="Pectinesterase inhibitor" evidence="4">
    <location>
        <begin position="133"/>
        <end position="265"/>
    </location>
</feature>
<keyword evidence="2" id="KW-1015">Disulfide bond</keyword>
<evidence type="ECO:0000256" key="2">
    <source>
        <dbReference type="ARBA" id="ARBA00023157"/>
    </source>
</evidence>
<dbReference type="EMBL" id="JACXVP010000012">
    <property type="protein sequence ID" value="KAG5573967.1"/>
    <property type="molecule type" value="Genomic_DNA"/>
</dbReference>
<dbReference type="PANTHER" id="PTHR36710:SF13">
    <property type="entry name" value="PUTATIVE-RELATED"/>
    <property type="match status" value="1"/>
</dbReference>
<dbReference type="InterPro" id="IPR034087">
    <property type="entry name" value="C/VIF1"/>
</dbReference>